<dbReference type="PANTHER" id="PTHR43644">
    <property type="entry name" value="NA(+)-TRANSLOCATING NADH-QUINONE REDUCTASE SUBUNIT"/>
    <property type="match status" value="1"/>
</dbReference>
<dbReference type="eggNOG" id="COG0633">
    <property type="taxonomic scope" value="Bacteria"/>
</dbReference>
<comment type="caution">
    <text evidence="4">The sequence shown here is derived from an EMBL/GenBank/DDBJ whole genome shotgun (WGS) entry which is preliminary data.</text>
</comment>
<evidence type="ECO:0000256" key="2">
    <source>
        <dbReference type="ARBA" id="ARBA00022827"/>
    </source>
</evidence>
<dbReference type="InterPro" id="IPR036010">
    <property type="entry name" value="2Fe-2S_ferredoxin-like_sf"/>
</dbReference>
<evidence type="ECO:0000313" key="4">
    <source>
        <dbReference type="EMBL" id="KDR95480.1"/>
    </source>
</evidence>
<keyword evidence="1" id="KW-0285">Flavoprotein</keyword>
<dbReference type="AlphaFoldDB" id="A0A069RH34"/>
<keyword evidence="2" id="KW-0274">FAD</keyword>
<dbReference type="PROSITE" id="PS51085">
    <property type="entry name" value="2FE2S_FER_2"/>
    <property type="match status" value="1"/>
</dbReference>
<dbReference type="RefSeq" id="WP_038263752.1">
    <property type="nucleotide sequence ID" value="NZ_FSRH01000010.1"/>
</dbReference>
<dbReference type="Pfam" id="PF00111">
    <property type="entry name" value="Fer2"/>
    <property type="match status" value="1"/>
</dbReference>
<dbReference type="InterPro" id="IPR012675">
    <property type="entry name" value="Beta-grasp_dom_sf"/>
</dbReference>
<dbReference type="OrthoDB" id="9810588at2"/>
<sequence>MRSNVQFIREYSTKKEQTVLKLAKKEGVKIKAPCKGKGKCGKCLVKILDGKVSGPSKAEQKLLTKKQLEQGYRLACEAEILGDSKIILED</sequence>
<feature type="domain" description="2Fe-2S ferredoxin-type" evidence="3">
    <location>
        <begin position="1"/>
        <end position="90"/>
    </location>
</feature>
<organism evidence="4 5">
    <name type="scientific">Peptoclostridium litorale DSM 5388</name>
    <dbReference type="NCBI Taxonomy" id="1121324"/>
    <lineage>
        <taxon>Bacteria</taxon>
        <taxon>Bacillati</taxon>
        <taxon>Bacillota</taxon>
        <taxon>Clostridia</taxon>
        <taxon>Peptostreptococcales</taxon>
        <taxon>Peptoclostridiaceae</taxon>
        <taxon>Peptoclostridium</taxon>
    </lineage>
</organism>
<keyword evidence="5" id="KW-1185">Reference proteome</keyword>
<reference evidence="4 5" key="1">
    <citation type="submission" date="2014-03" db="EMBL/GenBank/DDBJ databases">
        <title>Genome sequence of Clostridium litorale W6, DSM 5388.</title>
        <authorList>
            <person name="Poehlein A."/>
            <person name="Jagirdar A."/>
            <person name="Khonsari B."/>
            <person name="Chibani C.M."/>
            <person name="Gutierrez Gutierrez D.A."/>
            <person name="Davydova E."/>
            <person name="Alghaithi H.S."/>
            <person name="Nair K.P."/>
            <person name="Dhamotharan K."/>
            <person name="Chandran L."/>
            <person name="G W."/>
            <person name="Daniel R."/>
        </authorList>
    </citation>
    <scope>NUCLEOTIDE SEQUENCE [LARGE SCALE GENOMIC DNA]</scope>
    <source>
        <strain evidence="4 5">W6</strain>
    </source>
</reference>
<proteinExistence type="predicted"/>
<dbReference type="InterPro" id="IPR001041">
    <property type="entry name" value="2Fe-2S_ferredoxin-type"/>
</dbReference>
<name>A0A069RH34_PEPLI</name>
<dbReference type="EMBL" id="JJMM01000010">
    <property type="protein sequence ID" value="KDR95480.1"/>
    <property type="molecule type" value="Genomic_DNA"/>
</dbReference>
<dbReference type="Gene3D" id="3.10.20.30">
    <property type="match status" value="1"/>
</dbReference>
<evidence type="ECO:0000313" key="5">
    <source>
        <dbReference type="Proteomes" id="UP000027946"/>
    </source>
</evidence>
<evidence type="ECO:0000256" key="1">
    <source>
        <dbReference type="ARBA" id="ARBA00022630"/>
    </source>
</evidence>
<dbReference type="Proteomes" id="UP000027946">
    <property type="component" value="Unassembled WGS sequence"/>
</dbReference>
<evidence type="ECO:0000259" key="3">
    <source>
        <dbReference type="PROSITE" id="PS51085"/>
    </source>
</evidence>
<protein>
    <recommendedName>
        <fullName evidence="3">2Fe-2S ferredoxin-type domain-containing protein</fullName>
    </recommendedName>
</protein>
<dbReference type="GO" id="GO:0051536">
    <property type="term" value="F:iron-sulfur cluster binding"/>
    <property type="evidence" value="ECO:0007669"/>
    <property type="project" value="InterPro"/>
</dbReference>
<dbReference type="PANTHER" id="PTHR43644:SF1">
    <property type="entry name" value="NAD(P)H-FLAVIN REDUCTASE"/>
    <property type="match status" value="1"/>
</dbReference>
<accession>A0A069RH34</accession>
<dbReference type="STRING" id="1121324.CLIT_10c02070"/>
<gene>
    <name evidence="4" type="ORF">CLIT_10c02070</name>
</gene>
<dbReference type="SUPFAM" id="SSF54292">
    <property type="entry name" value="2Fe-2S ferredoxin-like"/>
    <property type="match status" value="1"/>
</dbReference>